<proteinExistence type="inferred from homology"/>
<gene>
    <name evidence="3" type="ORF">SLNSH_11815</name>
</gene>
<dbReference type="FunFam" id="3.90.960.10:FF:000005">
    <property type="entry name" value="Putative prolyl-tRNA synthetase"/>
    <property type="match status" value="1"/>
</dbReference>
<dbReference type="Proteomes" id="UP000239772">
    <property type="component" value="Unassembled WGS sequence"/>
</dbReference>
<dbReference type="InterPro" id="IPR007214">
    <property type="entry name" value="YbaK/aa-tRNA-synth-assoc-dom"/>
</dbReference>
<dbReference type="PANTHER" id="PTHR31423:SF3">
    <property type="entry name" value="PROLYL-TRNA SYNTHETASE ASSOCIATED DOMAIN-CONTAINING PROTEIN 1-RELATED"/>
    <property type="match status" value="1"/>
</dbReference>
<dbReference type="InterPro" id="IPR036754">
    <property type="entry name" value="YbaK/aa-tRNA-synt-asso_dom_sf"/>
</dbReference>
<accession>A0A2T1HSY6</accession>
<sequence length="172" mass="18459">MPATPESLFAALAKLGVAVETVEHPAVFTVEESKRLRGELPGAHVKNLFVKDKKGRLFLISALEDTVIDLKKVHELIGGSGRVSFGSADLLMDVLGVTPGSVTPLAAINDTQGRATVVLDARLMEHERINVHPLVNTMTTGLSHEGLLRFLQSTGHEPLVVEIGTARQEEPA</sequence>
<name>A0A2T1HSY6_9HYPH</name>
<keyword evidence="4" id="KW-1185">Reference proteome</keyword>
<dbReference type="CDD" id="cd04335">
    <property type="entry name" value="PrdX_deacylase"/>
    <property type="match status" value="1"/>
</dbReference>
<dbReference type="OrthoDB" id="5145315at2"/>
<dbReference type="PANTHER" id="PTHR31423">
    <property type="entry name" value="YBAK DOMAIN-CONTAINING PROTEIN"/>
    <property type="match status" value="1"/>
</dbReference>
<dbReference type="Pfam" id="PF04073">
    <property type="entry name" value="tRNA_edit"/>
    <property type="match status" value="1"/>
</dbReference>
<keyword evidence="3" id="KW-0238">DNA-binding</keyword>
<dbReference type="RefSeq" id="WP_106337197.1">
    <property type="nucleotide sequence ID" value="NZ_PVZS01000011.1"/>
</dbReference>
<protein>
    <submittedName>
        <fullName evidence="3">DNA-binding protein</fullName>
    </submittedName>
</protein>
<dbReference type="Gene3D" id="3.90.960.10">
    <property type="entry name" value="YbaK/aminoacyl-tRNA synthetase-associated domain"/>
    <property type="match status" value="1"/>
</dbReference>
<dbReference type="SUPFAM" id="SSF55826">
    <property type="entry name" value="YbaK/ProRS associated domain"/>
    <property type="match status" value="1"/>
</dbReference>
<reference evidence="4" key="1">
    <citation type="submission" date="2018-03" db="EMBL/GenBank/DDBJ databases">
        <authorList>
            <person name="Sun L."/>
            <person name="Liu H."/>
            <person name="Chen W."/>
            <person name="Huang K."/>
            <person name="Liu W."/>
            <person name="Gao X."/>
        </authorList>
    </citation>
    <scope>NUCLEOTIDE SEQUENCE [LARGE SCALE GENOMIC DNA]</scope>
    <source>
        <strain evidence="4">SH9</strain>
    </source>
</reference>
<feature type="domain" description="YbaK/aminoacyl-tRNA synthetase-associated" evidence="2">
    <location>
        <begin position="24"/>
        <end position="150"/>
    </location>
</feature>
<dbReference type="GO" id="GO:0002161">
    <property type="term" value="F:aminoacyl-tRNA deacylase activity"/>
    <property type="evidence" value="ECO:0007669"/>
    <property type="project" value="InterPro"/>
</dbReference>
<organism evidence="3 4">
    <name type="scientific">Alsobacter soli</name>
    <dbReference type="NCBI Taxonomy" id="2109933"/>
    <lineage>
        <taxon>Bacteria</taxon>
        <taxon>Pseudomonadati</taxon>
        <taxon>Pseudomonadota</taxon>
        <taxon>Alphaproteobacteria</taxon>
        <taxon>Hyphomicrobiales</taxon>
        <taxon>Alsobacteraceae</taxon>
        <taxon>Alsobacter</taxon>
    </lineage>
</organism>
<dbReference type="InterPro" id="IPR040285">
    <property type="entry name" value="ProX/PRXD1"/>
</dbReference>
<evidence type="ECO:0000313" key="4">
    <source>
        <dbReference type="Proteomes" id="UP000239772"/>
    </source>
</evidence>
<comment type="caution">
    <text evidence="3">The sequence shown here is derived from an EMBL/GenBank/DDBJ whole genome shotgun (WGS) entry which is preliminary data.</text>
</comment>
<dbReference type="AlphaFoldDB" id="A0A2T1HSY6"/>
<evidence type="ECO:0000313" key="3">
    <source>
        <dbReference type="EMBL" id="PSC04771.1"/>
    </source>
</evidence>
<evidence type="ECO:0000256" key="1">
    <source>
        <dbReference type="ARBA" id="ARBA00010201"/>
    </source>
</evidence>
<comment type="similarity">
    <text evidence="1">Belongs to the PRORSD1 family.</text>
</comment>
<dbReference type="GO" id="GO:0003677">
    <property type="term" value="F:DNA binding"/>
    <property type="evidence" value="ECO:0007669"/>
    <property type="project" value="UniProtKB-KW"/>
</dbReference>
<evidence type="ECO:0000259" key="2">
    <source>
        <dbReference type="Pfam" id="PF04073"/>
    </source>
</evidence>
<dbReference type="EMBL" id="PVZS01000011">
    <property type="protein sequence ID" value="PSC04771.1"/>
    <property type="molecule type" value="Genomic_DNA"/>
</dbReference>